<name>A0A3M7GBR1_HORWE</name>
<organism evidence="1 2">
    <name type="scientific">Hortaea werneckii</name>
    <name type="common">Black yeast</name>
    <name type="synonym">Cladosporium werneckii</name>
    <dbReference type="NCBI Taxonomy" id="91943"/>
    <lineage>
        <taxon>Eukaryota</taxon>
        <taxon>Fungi</taxon>
        <taxon>Dikarya</taxon>
        <taxon>Ascomycota</taxon>
        <taxon>Pezizomycotina</taxon>
        <taxon>Dothideomycetes</taxon>
        <taxon>Dothideomycetidae</taxon>
        <taxon>Mycosphaerellales</taxon>
        <taxon>Teratosphaeriaceae</taxon>
        <taxon>Hortaea</taxon>
    </lineage>
</organism>
<proteinExistence type="predicted"/>
<evidence type="ECO:0000313" key="1">
    <source>
        <dbReference type="EMBL" id="RMY98094.1"/>
    </source>
</evidence>
<dbReference type="EMBL" id="QWIO01000389">
    <property type="protein sequence ID" value="RMY98094.1"/>
    <property type="molecule type" value="Genomic_DNA"/>
</dbReference>
<accession>A0A3M7GBR1</accession>
<sequence length="136" mass="14028">MALESVPDEEMGCNTCGNDFNTAAILNGYGAHAATAAVSNGYGADSAAAVPNSLCKQGGRSWPIHSNGDDALPIDPALAATTAALGVITVTNEQNGIRSPINNAGGTGSRSANPFGRPCLFKFRLCRQHLSTHRRS</sequence>
<gene>
    <name evidence="1" type="ORF">D0864_04517</name>
</gene>
<evidence type="ECO:0000313" key="2">
    <source>
        <dbReference type="Proteomes" id="UP000269539"/>
    </source>
</evidence>
<comment type="caution">
    <text evidence="1">The sequence shown here is derived from an EMBL/GenBank/DDBJ whole genome shotgun (WGS) entry which is preliminary data.</text>
</comment>
<reference evidence="1 2" key="1">
    <citation type="journal article" date="2018" name="BMC Genomics">
        <title>Genomic evidence for intraspecific hybridization in a clonal and extremely halotolerant yeast.</title>
        <authorList>
            <person name="Gostincar C."/>
            <person name="Stajich J.E."/>
            <person name="Zupancic J."/>
            <person name="Zalar P."/>
            <person name="Gunde-Cimerman N."/>
        </authorList>
    </citation>
    <scope>NUCLEOTIDE SEQUENCE [LARGE SCALE GENOMIC DNA]</scope>
    <source>
        <strain evidence="1 2">EXF-10513</strain>
    </source>
</reference>
<dbReference type="AlphaFoldDB" id="A0A3M7GBR1"/>
<protein>
    <submittedName>
        <fullName evidence="1">Uncharacterized protein</fullName>
    </submittedName>
</protein>
<dbReference type="VEuPathDB" id="FungiDB:BTJ68_05115"/>
<dbReference type="Proteomes" id="UP000269539">
    <property type="component" value="Unassembled WGS sequence"/>
</dbReference>